<sequence>MDHATWNDDQIRLYSSHFLLNGWPPIGLKRIVRHLDDAPKRISANQWYVFHPSSPFHGHGYVHILEEIFLQKRYTAVVSLHLRYLPMK</sequence>
<protein>
    <submittedName>
        <fullName evidence="1">Uncharacterized protein</fullName>
    </submittedName>
</protein>
<comment type="caution">
    <text evidence="1">The sequence shown here is derived from an EMBL/GenBank/DDBJ whole genome shotgun (WGS) entry which is preliminary data.</text>
</comment>
<dbReference type="AlphaFoldDB" id="A0A8X6MSK7"/>
<dbReference type="EMBL" id="BMAW01096644">
    <property type="protein sequence ID" value="GFS75642.1"/>
    <property type="molecule type" value="Genomic_DNA"/>
</dbReference>
<evidence type="ECO:0000313" key="2">
    <source>
        <dbReference type="Proteomes" id="UP000887013"/>
    </source>
</evidence>
<accession>A0A8X6MSK7</accession>
<proteinExistence type="predicted"/>
<dbReference type="Proteomes" id="UP000887013">
    <property type="component" value="Unassembled WGS sequence"/>
</dbReference>
<evidence type="ECO:0000313" key="1">
    <source>
        <dbReference type="EMBL" id="GFS75642.1"/>
    </source>
</evidence>
<name>A0A8X6MSK7_NEPPI</name>
<organism evidence="1 2">
    <name type="scientific">Nephila pilipes</name>
    <name type="common">Giant wood spider</name>
    <name type="synonym">Nephila maculata</name>
    <dbReference type="NCBI Taxonomy" id="299642"/>
    <lineage>
        <taxon>Eukaryota</taxon>
        <taxon>Metazoa</taxon>
        <taxon>Ecdysozoa</taxon>
        <taxon>Arthropoda</taxon>
        <taxon>Chelicerata</taxon>
        <taxon>Arachnida</taxon>
        <taxon>Araneae</taxon>
        <taxon>Araneomorphae</taxon>
        <taxon>Entelegynae</taxon>
        <taxon>Araneoidea</taxon>
        <taxon>Nephilidae</taxon>
        <taxon>Nephila</taxon>
    </lineage>
</organism>
<keyword evidence="2" id="KW-1185">Reference proteome</keyword>
<gene>
    <name evidence="1" type="ORF">NPIL_611661</name>
</gene>
<reference evidence="1" key="1">
    <citation type="submission" date="2020-08" db="EMBL/GenBank/DDBJ databases">
        <title>Multicomponent nature underlies the extraordinary mechanical properties of spider dragline silk.</title>
        <authorList>
            <person name="Kono N."/>
            <person name="Nakamura H."/>
            <person name="Mori M."/>
            <person name="Yoshida Y."/>
            <person name="Ohtoshi R."/>
            <person name="Malay A.D."/>
            <person name="Moran D.A.P."/>
            <person name="Tomita M."/>
            <person name="Numata K."/>
            <person name="Arakawa K."/>
        </authorList>
    </citation>
    <scope>NUCLEOTIDE SEQUENCE</scope>
</reference>